<keyword evidence="4" id="KW-1185">Reference proteome</keyword>
<dbReference type="AlphaFoldDB" id="A0A9P4GQV4"/>
<evidence type="ECO:0000256" key="1">
    <source>
        <dbReference type="SAM" id="MobiDB-lite"/>
    </source>
</evidence>
<evidence type="ECO:0000256" key="2">
    <source>
        <dbReference type="SAM" id="Phobius"/>
    </source>
</evidence>
<sequence length="309" mass="34949">MRLSTHYLPPTHHDSGGSRPDRETFHSRADAGALSVSRRTTSISSRSRVFVFSSWYQSLATSVLSRDRGRHIASSPGVQNPPSNIHRADSAISLSPYVYPEEDDIPKRNESPQKPCQIPDSLLVHFQFEDRIYNKQLNYSAFSKWDSVDALLVDLEKDGVLVVQLWDVREEMPICSGDWNARVRPGWEVLVTCVDGTLWGDEGSECGDINSADDEDDYYYYDHHARERLDDFVAYEGLEASIKHWWFTRWRQRVERASLADEESGLDLSWSMILLGGVSLAAVLGLVILFAVWDMRSAGAFSLSRSSSP</sequence>
<dbReference type="OrthoDB" id="3799571at2759"/>
<feature type="transmembrane region" description="Helical" evidence="2">
    <location>
        <begin position="268"/>
        <end position="293"/>
    </location>
</feature>
<proteinExistence type="predicted"/>
<dbReference type="EMBL" id="ML976614">
    <property type="protein sequence ID" value="KAF1849721.1"/>
    <property type="molecule type" value="Genomic_DNA"/>
</dbReference>
<feature type="region of interest" description="Disordered" evidence="1">
    <location>
        <begin position="1"/>
        <end position="24"/>
    </location>
</feature>
<dbReference type="Proteomes" id="UP000800039">
    <property type="component" value="Unassembled WGS sequence"/>
</dbReference>
<name>A0A9P4GQV4_9PLEO</name>
<dbReference type="GeneID" id="63849548"/>
<dbReference type="RefSeq" id="XP_040792284.1">
    <property type="nucleotide sequence ID" value="XM_040932297.1"/>
</dbReference>
<accession>A0A9P4GQV4</accession>
<reference evidence="3" key="1">
    <citation type="submission" date="2020-01" db="EMBL/GenBank/DDBJ databases">
        <authorList>
            <consortium name="DOE Joint Genome Institute"/>
            <person name="Haridas S."/>
            <person name="Albert R."/>
            <person name="Binder M."/>
            <person name="Bloem J."/>
            <person name="Labutti K."/>
            <person name="Salamov A."/>
            <person name="Andreopoulos B."/>
            <person name="Baker S.E."/>
            <person name="Barry K."/>
            <person name="Bills G."/>
            <person name="Bluhm B.H."/>
            <person name="Cannon C."/>
            <person name="Castanera R."/>
            <person name="Culley D.E."/>
            <person name="Daum C."/>
            <person name="Ezra D."/>
            <person name="Gonzalez J.B."/>
            <person name="Henrissat B."/>
            <person name="Kuo A."/>
            <person name="Liang C."/>
            <person name="Lipzen A."/>
            <person name="Lutzoni F."/>
            <person name="Magnuson J."/>
            <person name="Mondo S."/>
            <person name="Nolan M."/>
            <person name="Ohm R."/>
            <person name="Pangilinan J."/>
            <person name="Park H.-J."/>
            <person name="Ramirez L."/>
            <person name="Alfaro M."/>
            <person name="Sun H."/>
            <person name="Tritt A."/>
            <person name="Yoshinaga Y."/>
            <person name="Zwiers L.-H."/>
            <person name="Turgeon B.G."/>
            <person name="Goodwin S.B."/>
            <person name="Spatafora J.W."/>
            <person name="Crous P.W."/>
            <person name="Grigoriev I.V."/>
        </authorList>
    </citation>
    <scope>NUCLEOTIDE SEQUENCE</scope>
    <source>
        <strain evidence="3">CBS 394.84</strain>
    </source>
</reference>
<protein>
    <submittedName>
        <fullName evidence="3">Uncharacterized protein</fullName>
    </submittedName>
</protein>
<comment type="caution">
    <text evidence="3">The sequence shown here is derived from an EMBL/GenBank/DDBJ whole genome shotgun (WGS) entry which is preliminary data.</text>
</comment>
<keyword evidence="2" id="KW-0812">Transmembrane</keyword>
<evidence type="ECO:0000313" key="4">
    <source>
        <dbReference type="Proteomes" id="UP000800039"/>
    </source>
</evidence>
<keyword evidence="2" id="KW-1133">Transmembrane helix</keyword>
<evidence type="ECO:0000313" key="3">
    <source>
        <dbReference type="EMBL" id="KAF1849721.1"/>
    </source>
</evidence>
<gene>
    <name evidence="3" type="ORF">K460DRAFT_360574</name>
</gene>
<organism evidence="3 4">
    <name type="scientific">Cucurbitaria berberidis CBS 394.84</name>
    <dbReference type="NCBI Taxonomy" id="1168544"/>
    <lineage>
        <taxon>Eukaryota</taxon>
        <taxon>Fungi</taxon>
        <taxon>Dikarya</taxon>
        <taxon>Ascomycota</taxon>
        <taxon>Pezizomycotina</taxon>
        <taxon>Dothideomycetes</taxon>
        <taxon>Pleosporomycetidae</taxon>
        <taxon>Pleosporales</taxon>
        <taxon>Pleosporineae</taxon>
        <taxon>Cucurbitariaceae</taxon>
        <taxon>Cucurbitaria</taxon>
    </lineage>
</organism>
<keyword evidence="2" id="KW-0472">Membrane</keyword>
<feature type="compositionally biased region" description="Basic and acidic residues" evidence="1">
    <location>
        <begin position="11"/>
        <end position="24"/>
    </location>
</feature>